<evidence type="ECO:0000313" key="7">
    <source>
        <dbReference type="Proteomes" id="UP000318405"/>
    </source>
</evidence>
<gene>
    <name evidence="6" type="ORF">FOZ76_18800</name>
</gene>
<dbReference type="GO" id="GO:0003677">
    <property type="term" value="F:DNA binding"/>
    <property type="evidence" value="ECO:0007669"/>
    <property type="project" value="UniProtKB-KW"/>
</dbReference>
<dbReference type="AlphaFoldDB" id="A0A556AE87"/>
<evidence type="ECO:0000256" key="2">
    <source>
        <dbReference type="ARBA" id="ARBA00023015"/>
    </source>
</evidence>
<dbReference type="Pfam" id="PF00126">
    <property type="entry name" value="HTH_1"/>
    <property type="match status" value="1"/>
</dbReference>
<dbReference type="SUPFAM" id="SSF46785">
    <property type="entry name" value="Winged helix' DNA-binding domain"/>
    <property type="match status" value="1"/>
</dbReference>
<keyword evidence="4" id="KW-0804">Transcription</keyword>
<comment type="similarity">
    <text evidence="1">Belongs to the LysR transcriptional regulatory family.</text>
</comment>
<dbReference type="EMBL" id="VLTJ01000037">
    <property type="protein sequence ID" value="TSH91201.1"/>
    <property type="molecule type" value="Genomic_DNA"/>
</dbReference>
<accession>A0A556AE87</accession>
<keyword evidence="7" id="KW-1185">Reference proteome</keyword>
<dbReference type="SUPFAM" id="SSF53850">
    <property type="entry name" value="Periplasmic binding protein-like II"/>
    <property type="match status" value="1"/>
</dbReference>
<dbReference type="Gene3D" id="3.40.190.10">
    <property type="entry name" value="Periplasmic binding protein-like II"/>
    <property type="match status" value="2"/>
</dbReference>
<dbReference type="PANTHER" id="PTHR30346:SF28">
    <property type="entry name" value="HTH-TYPE TRANSCRIPTIONAL REGULATOR CYNR"/>
    <property type="match status" value="1"/>
</dbReference>
<dbReference type="RefSeq" id="WP_143949826.1">
    <property type="nucleotide sequence ID" value="NZ_BAABMB010000008.1"/>
</dbReference>
<name>A0A556AE87_9BURK</name>
<protein>
    <submittedName>
        <fullName evidence="6">LysR family transcriptional regulator</fullName>
    </submittedName>
</protein>
<proteinExistence type="inferred from homology"/>
<organism evidence="6 7">
    <name type="scientific">Verticiella sediminum</name>
    <dbReference type="NCBI Taxonomy" id="1247510"/>
    <lineage>
        <taxon>Bacteria</taxon>
        <taxon>Pseudomonadati</taxon>
        <taxon>Pseudomonadota</taxon>
        <taxon>Betaproteobacteria</taxon>
        <taxon>Burkholderiales</taxon>
        <taxon>Alcaligenaceae</taxon>
        <taxon>Verticiella</taxon>
    </lineage>
</organism>
<dbReference type="OrthoDB" id="8707631at2"/>
<dbReference type="PRINTS" id="PR00039">
    <property type="entry name" value="HTHLYSR"/>
</dbReference>
<dbReference type="InterPro" id="IPR005119">
    <property type="entry name" value="LysR_subst-bd"/>
</dbReference>
<dbReference type="Pfam" id="PF03466">
    <property type="entry name" value="LysR_substrate"/>
    <property type="match status" value="1"/>
</dbReference>
<evidence type="ECO:0000259" key="5">
    <source>
        <dbReference type="PROSITE" id="PS50931"/>
    </source>
</evidence>
<dbReference type="PANTHER" id="PTHR30346">
    <property type="entry name" value="TRANSCRIPTIONAL DUAL REGULATOR HCAR-RELATED"/>
    <property type="match status" value="1"/>
</dbReference>
<evidence type="ECO:0000256" key="4">
    <source>
        <dbReference type="ARBA" id="ARBA00023163"/>
    </source>
</evidence>
<evidence type="ECO:0000256" key="3">
    <source>
        <dbReference type="ARBA" id="ARBA00023125"/>
    </source>
</evidence>
<evidence type="ECO:0000313" key="6">
    <source>
        <dbReference type="EMBL" id="TSH91201.1"/>
    </source>
</evidence>
<sequence>MKIETLRSFQAVLSSGTFAAASQALNLTPSAVSLQMKQLEEFFGRVLFDRSSRMAMPTPFALEAAPVLAQAIALLEGLRSPRPLSATGLLRLGVIANIEKSALPTTLRILQAEHPGLTIRLSQDVSAALINAVKSGRIDAALAVRPQAGGSRRLHWVNLVREDFVLLAPANLPRAKPAAMLQQLPWIRYSTSLTGGRIAATYVRQVCPSARAGMEIVSTDAVVAMVAEGLGVSVVPRPRQALIRSYPVQVIELGPQAPWRQIALLSRRPQAEDRRLLALEDTLRRAYAALAPGR</sequence>
<dbReference type="Proteomes" id="UP000318405">
    <property type="component" value="Unassembled WGS sequence"/>
</dbReference>
<dbReference type="Gene3D" id="1.10.10.10">
    <property type="entry name" value="Winged helix-like DNA-binding domain superfamily/Winged helix DNA-binding domain"/>
    <property type="match status" value="1"/>
</dbReference>
<keyword evidence="2" id="KW-0805">Transcription regulation</keyword>
<dbReference type="InterPro" id="IPR036388">
    <property type="entry name" value="WH-like_DNA-bd_sf"/>
</dbReference>
<dbReference type="InterPro" id="IPR036390">
    <property type="entry name" value="WH_DNA-bd_sf"/>
</dbReference>
<dbReference type="InterPro" id="IPR000847">
    <property type="entry name" value="LysR_HTH_N"/>
</dbReference>
<reference evidence="6 7" key="1">
    <citation type="submission" date="2019-07" db="EMBL/GenBank/DDBJ databases">
        <title>Qingshengfaniella alkalisoli gen. nov., sp. nov., isolated from saline soil.</title>
        <authorList>
            <person name="Xu L."/>
            <person name="Huang X.-X."/>
            <person name="Sun J.-Q."/>
        </authorList>
    </citation>
    <scope>NUCLEOTIDE SEQUENCE [LARGE SCALE GENOMIC DNA]</scope>
    <source>
        <strain evidence="6 7">DSM 27279</strain>
    </source>
</reference>
<dbReference type="GO" id="GO:0032993">
    <property type="term" value="C:protein-DNA complex"/>
    <property type="evidence" value="ECO:0007669"/>
    <property type="project" value="TreeGrafter"/>
</dbReference>
<keyword evidence="3" id="KW-0238">DNA-binding</keyword>
<evidence type="ECO:0000256" key="1">
    <source>
        <dbReference type="ARBA" id="ARBA00009437"/>
    </source>
</evidence>
<dbReference type="PROSITE" id="PS50931">
    <property type="entry name" value="HTH_LYSR"/>
    <property type="match status" value="1"/>
</dbReference>
<comment type="caution">
    <text evidence="6">The sequence shown here is derived from an EMBL/GenBank/DDBJ whole genome shotgun (WGS) entry which is preliminary data.</text>
</comment>
<dbReference type="GO" id="GO:0003700">
    <property type="term" value="F:DNA-binding transcription factor activity"/>
    <property type="evidence" value="ECO:0007669"/>
    <property type="project" value="InterPro"/>
</dbReference>
<feature type="domain" description="HTH lysR-type" evidence="5">
    <location>
        <begin position="1"/>
        <end position="58"/>
    </location>
</feature>